<dbReference type="InterPro" id="IPR049227">
    <property type="entry name" value="DUF6824"/>
</dbReference>
<dbReference type="EMBL" id="JALLPB020000006">
    <property type="protein sequence ID" value="KAL3827225.1"/>
    <property type="molecule type" value="Genomic_DNA"/>
</dbReference>
<organism evidence="3 4">
    <name type="scientific">Cyclostephanos tholiformis</name>
    <dbReference type="NCBI Taxonomy" id="382380"/>
    <lineage>
        <taxon>Eukaryota</taxon>
        <taxon>Sar</taxon>
        <taxon>Stramenopiles</taxon>
        <taxon>Ochrophyta</taxon>
        <taxon>Bacillariophyta</taxon>
        <taxon>Coscinodiscophyceae</taxon>
        <taxon>Thalassiosirophycidae</taxon>
        <taxon>Stephanodiscales</taxon>
        <taxon>Stephanodiscaceae</taxon>
        <taxon>Cyclostephanos</taxon>
    </lineage>
</organism>
<gene>
    <name evidence="3" type="ORF">ACHAXA_004700</name>
</gene>
<comment type="caution">
    <text evidence="3">The sequence shown here is derived from an EMBL/GenBank/DDBJ whole genome shotgun (WGS) entry which is preliminary data.</text>
</comment>
<proteinExistence type="predicted"/>
<feature type="compositionally biased region" description="Low complexity" evidence="1">
    <location>
        <begin position="198"/>
        <end position="209"/>
    </location>
</feature>
<reference evidence="3 4" key="1">
    <citation type="submission" date="2024-10" db="EMBL/GenBank/DDBJ databases">
        <title>Updated reference genomes for cyclostephanoid diatoms.</title>
        <authorList>
            <person name="Roberts W.R."/>
            <person name="Alverson A.J."/>
        </authorList>
    </citation>
    <scope>NUCLEOTIDE SEQUENCE [LARGE SCALE GENOMIC DNA]</scope>
    <source>
        <strain evidence="3 4">AJA228-03</strain>
    </source>
</reference>
<evidence type="ECO:0000313" key="3">
    <source>
        <dbReference type="EMBL" id="KAL3827225.1"/>
    </source>
</evidence>
<feature type="region of interest" description="Disordered" evidence="1">
    <location>
        <begin position="1"/>
        <end position="21"/>
    </location>
</feature>
<dbReference type="AlphaFoldDB" id="A0ABD3SRI7"/>
<dbReference type="Proteomes" id="UP001530377">
    <property type="component" value="Unassembled WGS sequence"/>
</dbReference>
<name>A0ABD3SRI7_9STRA</name>
<evidence type="ECO:0000313" key="4">
    <source>
        <dbReference type="Proteomes" id="UP001530377"/>
    </source>
</evidence>
<feature type="domain" description="DUF6824" evidence="2">
    <location>
        <begin position="240"/>
        <end position="322"/>
    </location>
</feature>
<evidence type="ECO:0000259" key="2">
    <source>
        <dbReference type="Pfam" id="PF20710"/>
    </source>
</evidence>
<keyword evidence="4" id="KW-1185">Reference proteome</keyword>
<sequence>MPHTSQTLYNSIEVGQQDQLDASQRDRFPACGGSGRGIHVSMGCSGWPVLSMDLALRSQAFEGGLGTLVDDGDFQDVDEPPLLHGSLSDVSEKTSGGKTLSEYVAPLACIAKHEQDKPCPVLNLTAKLERVSTCSSVDLFNENFRVTSRDWSMPIQQSEVDLLKPLPPVQFAYCRGHNYHGRLSNIQDSQSDHRQMEPSPTSNQNPTPSVDCITTSIKETTIKPRREINMSCSIEPADDDVLLGRGGFTNSHPGHIRFRDKALELRPWYEASDKEQKFQISKLLLESVTDNGNRFLEKGEDGLWYEVVGDGARKKASRALRERIRVRKFTSA</sequence>
<dbReference type="Pfam" id="PF20710">
    <property type="entry name" value="DUF6824"/>
    <property type="match status" value="1"/>
</dbReference>
<protein>
    <recommendedName>
        <fullName evidence="2">DUF6824 domain-containing protein</fullName>
    </recommendedName>
</protein>
<evidence type="ECO:0000256" key="1">
    <source>
        <dbReference type="SAM" id="MobiDB-lite"/>
    </source>
</evidence>
<feature type="region of interest" description="Disordered" evidence="1">
    <location>
        <begin position="184"/>
        <end position="211"/>
    </location>
</feature>
<accession>A0ABD3SRI7</accession>